<evidence type="ECO:0000256" key="1">
    <source>
        <dbReference type="PROSITE-ProRule" id="PRU00042"/>
    </source>
</evidence>
<keyword evidence="1" id="KW-0479">Metal-binding</keyword>
<protein>
    <recommendedName>
        <fullName evidence="3">C2H2-type domain-containing protein</fullName>
    </recommendedName>
</protein>
<name>A0A9P5PDH2_9AGAR</name>
<keyword evidence="1" id="KW-0862">Zinc</keyword>
<feature type="compositionally biased region" description="Basic and acidic residues" evidence="2">
    <location>
        <begin position="13"/>
        <end position="23"/>
    </location>
</feature>
<dbReference type="GO" id="GO:0008270">
    <property type="term" value="F:zinc ion binding"/>
    <property type="evidence" value="ECO:0007669"/>
    <property type="project" value="UniProtKB-KW"/>
</dbReference>
<keyword evidence="1" id="KW-0863">Zinc-finger</keyword>
<accession>A0A9P5PDH2</accession>
<dbReference type="Proteomes" id="UP000772434">
    <property type="component" value="Unassembled WGS sequence"/>
</dbReference>
<feature type="region of interest" description="Disordered" evidence="2">
    <location>
        <begin position="91"/>
        <end position="178"/>
    </location>
</feature>
<evidence type="ECO:0000259" key="3">
    <source>
        <dbReference type="PROSITE" id="PS50157"/>
    </source>
</evidence>
<feature type="region of interest" description="Disordered" evidence="2">
    <location>
        <begin position="1"/>
        <end position="23"/>
    </location>
</feature>
<dbReference type="EMBL" id="JADNRY010000152">
    <property type="protein sequence ID" value="KAF9063156.1"/>
    <property type="molecule type" value="Genomic_DNA"/>
</dbReference>
<evidence type="ECO:0000313" key="4">
    <source>
        <dbReference type="EMBL" id="KAF9063156.1"/>
    </source>
</evidence>
<feature type="compositionally biased region" description="Polar residues" evidence="2">
    <location>
        <begin position="157"/>
        <end position="178"/>
    </location>
</feature>
<organism evidence="4 5">
    <name type="scientific">Rhodocollybia butyracea</name>
    <dbReference type="NCBI Taxonomy" id="206335"/>
    <lineage>
        <taxon>Eukaryota</taxon>
        <taxon>Fungi</taxon>
        <taxon>Dikarya</taxon>
        <taxon>Basidiomycota</taxon>
        <taxon>Agaricomycotina</taxon>
        <taxon>Agaricomycetes</taxon>
        <taxon>Agaricomycetidae</taxon>
        <taxon>Agaricales</taxon>
        <taxon>Marasmiineae</taxon>
        <taxon>Omphalotaceae</taxon>
        <taxon>Rhodocollybia</taxon>
    </lineage>
</organism>
<reference evidence="4" key="1">
    <citation type="submission" date="2020-11" db="EMBL/GenBank/DDBJ databases">
        <authorList>
            <consortium name="DOE Joint Genome Institute"/>
            <person name="Ahrendt S."/>
            <person name="Riley R."/>
            <person name="Andreopoulos W."/>
            <person name="Labutti K."/>
            <person name="Pangilinan J."/>
            <person name="Ruiz-Duenas F.J."/>
            <person name="Barrasa J.M."/>
            <person name="Sanchez-Garcia M."/>
            <person name="Camarero S."/>
            <person name="Miyauchi S."/>
            <person name="Serrano A."/>
            <person name="Linde D."/>
            <person name="Babiker R."/>
            <person name="Drula E."/>
            <person name="Ayuso-Fernandez I."/>
            <person name="Pacheco R."/>
            <person name="Padilla G."/>
            <person name="Ferreira P."/>
            <person name="Barriuso J."/>
            <person name="Kellner H."/>
            <person name="Castanera R."/>
            <person name="Alfaro M."/>
            <person name="Ramirez L."/>
            <person name="Pisabarro A.G."/>
            <person name="Kuo A."/>
            <person name="Tritt A."/>
            <person name="Lipzen A."/>
            <person name="He G."/>
            <person name="Yan M."/>
            <person name="Ng V."/>
            <person name="Cullen D."/>
            <person name="Martin F."/>
            <person name="Rosso M.-N."/>
            <person name="Henrissat B."/>
            <person name="Hibbett D."/>
            <person name="Martinez A.T."/>
            <person name="Grigoriev I.V."/>
        </authorList>
    </citation>
    <scope>NUCLEOTIDE SEQUENCE</scope>
    <source>
        <strain evidence="4">AH 40177</strain>
    </source>
</reference>
<dbReference type="SUPFAM" id="SSF57667">
    <property type="entry name" value="beta-beta-alpha zinc fingers"/>
    <property type="match status" value="1"/>
</dbReference>
<dbReference type="PROSITE" id="PS50157">
    <property type="entry name" value="ZINC_FINGER_C2H2_2"/>
    <property type="match status" value="1"/>
</dbReference>
<sequence length="324" mass="35980">MNFQNGHTYPQKALDEESSGHISDDTYSCGTTNYRPFHVEGWPAFGGMIPSHFYFDPSICVTSQVESIEYTGDSSTSPENVNEMTRRMFTSSNQRYPTPPNSTSSMSPTASHANSPVFEYSGHNDHDLSSSRTLAQGPNLPPPFMERSWQLRDTENNTHSSNFPHHNPSWQSPYPTSEVSQLPLLDGGASSWEPPGVPSNASIISQVRGPIFSRDSFLPQPLLSVNEGDGKPIVGHRVHSTQKDSLRRRSNTKGRFKCPMPHCGKSYTAKHNLQGHIDVKHLGKVTPHICEYCGSSFTGTRAHRRHMHNKNVCPTSPFARDVAS</sequence>
<dbReference type="InterPro" id="IPR036236">
    <property type="entry name" value="Znf_C2H2_sf"/>
</dbReference>
<keyword evidence="5" id="KW-1185">Reference proteome</keyword>
<gene>
    <name evidence="4" type="ORF">BDP27DRAFT_1451386</name>
</gene>
<dbReference type="OrthoDB" id="3437960at2759"/>
<dbReference type="SMART" id="SM00355">
    <property type="entry name" value="ZnF_C2H2"/>
    <property type="match status" value="2"/>
</dbReference>
<comment type="caution">
    <text evidence="4">The sequence shown here is derived from an EMBL/GenBank/DDBJ whole genome shotgun (WGS) entry which is preliminary data.</text>
</comment>
<dbReference type="AlphaFoldDB" id="A0A9P5PDH2"/>
<evidence type="ECO:0000256" key="2">
    <source>
        <dbReference type="SAM" id="MobiDB-lite"/>
    </source>
</evidence>
<dbReference type="Gene3D" id="3.30.160.60">
    <property type="entry name" value="Classic Zinc Finger"/>
    <property type="match status" value="1"/>
</dbReference>
<feature type="domain" description="C2H2-type" evidence="3">
    <location>
        <begin position="256"/>
        <end position="286"/>
    </location>
</feature>
<dbReference type="InterPro" id="IPR013087">
    <property type="entry name" value="Znf_C2H2_type"/>
</dbReference>
<proteinExistence type="predicted"/>
<dbReference type="PROSITE" id="PS00028">
    <property type="entry name" value="ZINC_FINGER_C2H2_1"/>
    <property type="match status" value="1"/>
</dbReference>
<evidence type="ECO:0000313" key="5">
    <source>
        <dbReference type="Proteomes" id="UP000772434"/>
    </source>
</evidence>